<proteinExistence type="predicted"/>
<dbReference type="HOGENOM" id="CLU_2289140_0_0_9"/>
<sequence length="101" mass="11027">MGNIAGPGKLHEKYFGGILKSDDGSAMAGINFTDIKMVTMLLKSSFRRRTGLRGQQKAVKLCSRCTTDGFTSVADGTAEKMSFLCLSQRRASAICSRRWEA</sequence>
<dbReference type="EMBL" id="AEQN01000016">
    <property type="protein sequence ID" value="EFV01610.1"/>
    <property type="molecule type" value="Genomic_DNA"/>
</dbReference>
<dbReference type="AlphaFoldDB" id="E6MG70"/>
<accession>E6MG70</accession>
<keyword evidence="2" id="KW-1185">Reference proteome</keyword>
<gene>
    <name evidence="1" type="ORF">HMP0721_1003</name>
</gene>
<organism evidence="1 2">
    <name type="scientific">Pseudoramibacter alactolyticus ATCC 23263</name>
    <dbReference type="NCBI Taxonomy" id="887929"/>
    <lineage>
        <taxon>Bacteria</taxon>
        <taxon>Bacillati</taxon>
        <taxon>Bacillota</taxon>
        <taxon>Clostridia</taxon>
        <taxon>Eubacteriales</taxon>
        <taxon>Eubacteriaceae</taxon>
        <taxon>Pseudoramibacter</taxon>
    </lineage>
</organism>
<evidence type="ECO:0000313" key="1">
    <source>
        <dbReference type="EMBL" id="EFV01610.1"/>
    </source>
</evidence>
<evidence type="ECO:0000313" key="2">
    <source>
        <dbReference type="Proteomes" id="UP000004754"/>
    </source>
</evidence>
<dbReference type="Proteomes" id="UP000004754">
    <property type="component" value="Unassembled WGS sequence"/>
</dbReference>
<comment type="caution">
    <text evidence="1">The sequence shown here is derived from an EMBL/GenBank/DDBJ whole genome shotgun (WGS) entry which is preliminary data.</text>
</comment>
<protein>
    <submittedName>
        <fullName evidence="1">Uncharacterized protein</fullName>
    </submittedName>
</protein>
<reference evidence="1 2" key="1">
    <citation type="submission" date="2010-12" db="EMBL/GenBank/DDBJ databases">
        <authorList>
            <person name="Muzny D."/>
            <person name="Qin X."/>
            <person name="Deng J."/>
            <person name="Jiang H."/>
            <person name="Liu Y."/>
            <person name="Qu J."/>
            <person name="Song X.-Z."/>
            <person name="Zhang L."/>
            <person name="Thornton R."/>
            <person name="Coyle M."/>
            <person name="Francisco L."/>
            <person name="Jackson L."/>
            <person name="Javaid M."/>
            <person name="Korchina V."/>
            <person name="Kovar C."/>
            <person name="Mata R."/>
            <person name="Mathew T."/>
            <person name="Ngo R."/>
            <person name="Nguyen L."/>
            <person name="Nguyen N."/>
            <person name="Okwuonu G."/>
            <person name="Ongeri F."/>
            <person name="Pham C."/>
            <person name="Simmons D."/>
            <person name="Wilczek-Boney K."/>
            <person name="Hale W."/>
            <person name="Jakkamsetti A."/>
            <person name="Pham P."/>
            <person name="Ruth R."/>
            <person name="San Lucas F."/>
            <person name="Warren J."/>
            <person name="Zhang J."/>
            <person name="Zhao Z."/>
            <person name="Zhou C."/>
            <person name="Zhu D."/>
            <person name="Lee S."/>
            <person name="Bess C."/>
            <person name="Blankenburg K."/>
            <person name="Forbes L."/>
            <person name="Fu Q."/>
            <person name="Gubbala S."/>
            <person name="Hirani K."/>
            <person name="Jayaseelan J.C."/>
            <person name="Lara F."/>
            <person name="Munidasa M."/>
            <person name="Palculict T."/>
            <person name="Patil S."/>
            <person name="Pu L.-L."/>
            <person name="Saada N."/>
            <person name="Tang L."/>
            <person name="Weissenberger G."/>
            <person name="Zhu Y."/>
            <person name="Hemphill L."/>
            <person name="Shang Y."/>
            <person name="Youmans B."/>
            <person name="Ayvaz T."/>
            <person name="Ross M."/>
            <person name="Santibanez J."/>
            <person name="Aqrawi P."/>
            <person name="Gross S."/>
            <person name="Joshi V."/>
            <person name="Fowler G."/>
            <person name="Nazareth L."/>
            <person name="Reid J."/>
            <person name="Worley K."/>
            <person name="Petrosino J."/>
            <person name="Highlander S."/>
            <person name="Gibbs R."/>
        </authorList>
    </citation>
    <scope>NUCLEOTIDE SEQUENCE [LARGE SCALE GENOMIC DNA]</scope>
    <source>
        <strain evidence="1 2">ATCC 23263</strain>
    </source>
</reference>
<name>E6MG70_9FIRM</name>